<keyword evidence="6" id="KW-0067">ATP-binding</keyword>
<feature type="domain" description="PASTA" evidence="11">
    <location>
        <begin position="387"/>
        <end position="455"/>
    </location>
</feature>
<dbReference type="PROSITE" id="PS00108">
    <property type="entry name" value="PROTEIN_KINASE_ST"/>
    <property type="match status" value="1"/>
</dbReference>
<comment type="catalytic activity">
    <reaction evidence="7">
        <text>L-threonyl-[protein] + ATP = O-phospho-L-threonyl-[protein] + ADP + H(+)</text>
        <dbReference type="Rhea" id="RHEA:46608"/>
        <dbReference type="Rhea" id="RHEA-COMP:11060"/>
        <dbReference type="Rhea" id="RHEA-COMP:11605"/>
        <dbReference type="ChEBI" id="CHEBI:15378"/>
        <dbReference type="ChEBI" id="CHEBI:30013"/>
        <dbReference type="ChEBI" id="CHEBI:30616"/>
        <dbReference type="ChEBI" id="CHEBI:61977"/>
        <dbReference type="ChEBI" id="CHEBI:456216"/>
        <dbReference type="EC" id="2.7.11.1"/>
    </reaction>
</comment>
<dbReference type="FunFam" id="1.10.510.10:FF:000021">
    <property type="entry name" value="Serine/threonine protein kinase"/>
    <property type="match status" value="1"/>
</dbReference>
<sequence length="664" mass="70979">MNNAATDPLVGTTIDKRYLIEDRIARGGMASVYRGLDYRLERPVAVKVMHPHLAADAQFTARFIQEARQAARLSHPNIVNVFDQGQDGELTFIVMEYLPGITLRELLTDFGVLTWEQTLDVVKAILQGLDLAHQAGIVHRDLKPENILMADDGRIKIADFGLARAASHNTQTGQALLGTVAYLSPELVTGSPADIRSDLYALGIMMFEMLTGKQPFIGDQAVTIAYQHANADVPVPSEINPDIPDELDDVIRWATQRSPDQRPAHARALLDHIIRVEQEIKKRVSAGEPTRVMPAAEAPDERTKVLRPGDVAPRTSADDEPTEILGRAGDVFADLEVPDYAETSLAQEDVAVEATRRQRPSAGVWWAFILTALVAVGIAILLFAPRGPSIVSVPDVSGTTVQEAGDLLQATELLVSDQLDQEFDDAIPAGFVIGTDPAAGAEVEEETSVTLIISQGVEPTALPAVVGLQLEQSEARLDDARLTLGTVTRKYSDTAQPGVVTDVTNEAGVSIAPGTQLEAEAVVNLVTSAGSLPDVEGLTVEQAQAALKALELQGVVGGDGEFSETIAEGLVIRYTPSTNSALDPGDTVTLTISRGPPLVTIPDVLGGTIRDAVDTLENLGLEVQVRTVLPEDSWSDSRAEVTSVEPGEGQQVPIGTTVTIRSFA</sequence>
<dbReference type="Gene3D" id="3.30.200.20">
    <property type="entry name" value="Phosphorylase Kinase, domain 1"/>
    <property type="match status" value="1"/>
</dbReference>
<feature type="transmembrane region" description="Helical" evidence="9">
    <location>
        <begin position="364"/>
        <end position="384"/>
    </location>
</feature>
<keyword evidence="3" id="KW-0808">Transferase</keyword>
<dbReference type="RefSeq" id="WP_104913477.1">
    <property type="nucleotide sequence ID" value="NZ_CP026923.1"/>
</dbReference>
<dbReference type="NCBIfam" id="NF033483">
    <property type="entry name" value="PknB_PASTA_kin"/>
    <property type="match status" value="1"/>
</dbReference>
<evidence type="ECO:0000259" key="11">
    <source>
        <dbReference type="PROSITE" id="PS51178"/>
    </source>
</evidence>
<dbReference type="Gene3D" id="3.30.10.20">
    <property type="match status" value="4"/>
</dbReference>
<evidence type="ECO:0000256" key="1">
    <source>
        <dbReference type="ARBA" id="ARBA00012513"/>
    </source>
</evidence>
<dbReference type="GO" id="GO:0004674">
    <property type="term" value="F:protein serine/threonine kinase activity"/>
    <property type="evidence" value="ECO:0007669"/>
    <property type="project" value="UniProtKB-KW"/>
</dbReference>
<dbReference type="EC" id="2.7.11.1" evidence="1"/>
<evidence type="ECO:0000256" key="4">
    <source>
        <dbReference type="ARBA" id="ARBA00022741"/>
    </source>
</evidence>
<keyword evidence="9" id="KW-0472">Membrane</keyword>
<dbReference type="OrthoDB" id="9762169at2"/>
<keyword evidence="9 12" id="KW-0812">Transmembrane</keyword>
<dbReference type="Pfam" id="PF03793">
    <property type="entry name" value="PASTA"/>
    <property type="match status" value="4"/>
</dbReference>
<gene>
    <name evidence="12" type="ORF">C3B54_11966</name>
</gene>
<reference evidence="12 13" key="1">
    <citation type="submission" date="2018-02" db="EMBL/GenBank/DDBJ databases">
        <title>Complete genome of the streamlined marine actinobacterium Pontimonas salivibrio CL-TW6 adapted to coastal planktonic lifestype.</title>
        <authorList>
            <person name="Cho B.C."/>
            <person name="Hardies S.C."/>
            <person name="Jang G.I."/>
            <person name="Hwang C.Y."/>
        </authorList>
    </citation>
    <scope>NUCLEOTIDE SEQUENCE [LARGE SCALE GENOMIC DNA]</scope>
    <source>
        <strain evidence="12 13">CL-TW6</strain>
    </source>
</reference>
<keyword evidence="13" id="KW-1185">Reference proteome</keyword>
<dbReference type="EMBL" id="CP026923">
    <property type="protein sequence ID" value="AVG23935.1"/>
    <property type="molecule type" value="Genomic_DNA"/>
</dbReference>
<keyword evidence="4" id="KW-0547">Nucleotide-binding</keyword>
<dbReference type="Gene3D" id="1.10.510.10">
    <property type="entry name" value="Transferase(Phosphotransferase) domain 1"/>
    <property type="match status" value="1"/>
</dbReference>
<name>A0A2L2BQI5_9MICO</name>
<dbReference type="SMART" id="SM00220">
    <property type="entry name" value="S_TKc"/>
    <property type="match status" value="1"/>
</dbReference>
<dbReference type="GO" id="GO:0005524">
    <property type="term" value="F:ATP binding"/>
    <property type="evidence" value="ECO:0007669"/>
    <property type="project" value="UniProtKB-KW"/>
</dbReference>
<organism evidence="12 13">
    <name type="scientific">Pontimonas salivibrio</name>
    <dbReference type="NCBI Taxonomy" id="1159327"/>
    <lineage>
        <taxon>Bacteria</taxon>
        <taxon>Bacillati</taxon>
        <taxon>Actinomycetota</taxon>
        <taxon>Actinomycetes</taxon>
        <taxon>Micrococcales</taxon>
        <taxon>Microbacteriaceae</taxon>
        <taxon>Pontimonas</taxon>
    </lineage>
</organism>
<evidence type="ECO:0000256" key="6">
    <source>
        <dbReference type="ARBA" id="ARBA00022840"/>
    </source>
</evidence>
<evidence type="ECO:0000256" key="2">
    <source>
        <dbReference type="ARBA" id="ARBA00022527"/>
    </source>
</evidence>
<feature type="domain" description="PASTA" evidence="11">
    <location>
        <begin position="527"/>
        <end position="594"/>
    </location>
</feature>
<dbReference type="InterPro" id="IPR011009">
    <property type="entry name" value="Kinase-like_dom_sf"/>
</dbReference>
<keyword evidence="5 12" id="KW-0418">Kinase</keyword>
<evidence type="ECO:0000256" key="7">
    <source>
        <dbReference type="ARBA" id="ARBA00047899"/>
    </source>
</evidence>
<evidence type="ECO:0000256" key="9">
    <source>
        <dbReference type="SAM" id="Phobius"/>
    </source>
</evidence>
<dbReference type="InterPro" id="IPR000719">
    <property type="entry name" value="Prot_kinase_dom"/>
</dbReference>
<dbReference type="FunFam" id="3.30.200.20:FF:000035">
    <property type="entry name" value="Serine/threonine protein kinase Stk1"/>
    <property type="match status" value="1"/>
</dbReference>
<evidence type="ECO:0000256" key="5">
    <source>
        <dbReference type="ARBA" id="ARBA00022777"/>
    </source>
</evidence>
<dbReference type="CDD" id="cd14014">
    <property type="entry name" value="STKc_PknB_like"/>
    <property type="match status" value="1"/>
</dbReference>
<dbReference type="Pfam" id="PF00069">
    <property type="entry name" value="Pkinase"/>
    <property type="match status" value="1"/>
</dbReference>
<dbReference type="PANTHER" id="PTHR43289">
    <property type="entry name" value="MITOGEN-ACTIVATED PROTEIN KINASE KINASE KINASE 20-RELATED"/>
    <property type="match status" value="1"/>
</dbReference>
<proteinExistence type="predicted"/>
<keyword evidence="9" id="KW-1133">Transmembrane helix</keyword>
<evidence type="ECO:0000259" key="10">
    <source>
        <dbReference type="PROSITE" id="PS50011"/>
    </source>
</evidence>
<feature type="domain" description="Protein kinase" evidence="10">
    <location>
        <begin position="18"/>
        <end position="275"/>
    </location>
</feature>
<dbReference type="AlphaFoldDB" id="A0A2L2BQI5"/>
<dbReference type="GO" id="GO:0045717">
    <property type="term" value="P:negative regulation of fatty acid biosynthetic process"/>
    <property type="evidence" value="ECO:0007669"/>
    <property type="project" value="UniProtKB-ARBA"/>
</dbReference>
<dbReference type="Proteomes" id="UP000243077">
    <property type="component" value="Chromosome"/>
</dbReference>
<dbReference type="SMART" id="SM00740">
    <property type="entry name" value="PASTA"/>
    <property type="match status" value="4"/>
</dbReference>
<comment type="catalytic activity">
    <reaction evidence="8">
        <text>L-seryl-[protein] + ATP = O-phospho-L-seryl-[protein] + ADP + H(+)</text>
        <dbReference type="Rhea" id="RHEA:17989"/>
        <dbReference type="Rhea" id="RHEA-COMP:9863"/>
        <dbReference type="Rhea" id="RHEA-COMP:11604"/>
        <dbReference type="ChEBI" id="CHEBI:15378"/>
        <dbReference type="ChEBI" id="CHEBI:29999"/>
        <dbReference type="ChEBI" id="CHEBI:30616"/>
        <dbReference type="ChEBI" id="CHEBI:83421"/>
        <dbReference type="ChEBI" id="CHEBI:456216"/>
        <dbReference type="EC" id="2.7.11.1"/>
    </reaction>
</comment>
<dbReference type="InterPro" id="IPR008271">
    <property type="entry name" value="Ser/Thr_kinase_AS"/>
</dbReference>
<evidence type="ECO:0000256" key="3">
    <source>
        <dbReference type="ARBA" id="ARBA00022679"/>
    </source>
</evidence>
<dbReference type="CDD" id="cd06577">
    <property type="entry name" value="PASTA_pknB"/>
    <property type="match status" value="4"/>
</dbReference>
<keyword evidence="2" id="KW-0723">Serine/threonine-protein kinase</keyword>
<protein>
    <recommendedName>
        <fullName evidence="1">non-specific serine/threonine protein kinase</fullName>
        <ecNumber evidence="1">2.7.11.1</ecNumber>
    </recommendedName>
</protein>
<evidence type="ECO:0000313" key="12">
    <source>
        <dbReference type="EMBL" id="AVG23935.1"/>
    </source>
</evidence>
<accession>A0A2L2BQI5</accession>
<dbReference type="PANTHER" id="PTHR43289:SF34">
    <property type="entry name" value="SERINE_THREONINE-PROTEIN KINASE YBDM-RELATED"/>
    <property type="match status" value="1"/>
</dbReference>
<evidence type="ECO:0000256" key="8">
    <source>
        <dbReference type="ARBA" id="ARBA00048679"/>
    </source>
</evidence>
<dbReference type="KEGG" id="psai:C3B54_11966"/>
<feature type="domain" description="PASTA" evidence="11">
    <location>
        <begin position="456"/>
        <end position="523"/>
    </location>
</feature>
<evidence type="ECO:0000313" key="13">
    <source>
        <dbReference type="Proteomes" id="UP000243077"/>
    </source>
</evidence>
<dbReference type="SUPFAM" id="SSF56112">
    <property type="entry name" value="Protein kinase-like (PK-like)"/>
    <property type="match status" value="1"/>
</dbReference>
<dbReference type="PROSITE" id="PS51178">
    <property type="entry name" value="PASTA"/>
    <property type="match status" value="4"/>
</dbReference>
<dbReference type="PROSITE" id="PS50011">
    <property type="entry name" value="PROTEIN_KINASE_DOM"/>
    <property type="match status" value="1"/>
</dbReference>
<feature type="domain" description="PASTA" evidence="11">
    <location>
        <begin position="595"/>
        <end position="664"/>
    </location>
</feature>
<dbReference type="InterPro" id="IPR005543">
    <property type="entry name" value="PASTA_dom"/>
</dbReference>